<dbReference type="Gene3D" id="3.60.60.10">
    <property type="entry name" value="Penicillin V Acylase, Chain A"/>
    <property type="match status" value="1"/>
</dbReference>
<proteinExistence type="predicted"/>
<sequence length="395" mass="42928">MVFFASGGGYERGLAVGRHAARLVRLNLASFAALCSVWDTSITGLADRIDVKKAGEFLPESTADYLKGMAEGASVPYKHLLAFNLYKGRLAPEECTVLIAMGDSTENGNTIMLKNSDKIGSEKLVGSKYHNYKEINVVVAEKPDNGHAFIAVAAAGEASIKMGLNERGVATGSNISRTWELKQKKVDLTGLRALDRGWLMREGISRNSSAQGATSTALAHLLANPMSTPGNIEFVDSNEAVVIEGSYDRLAVQKSSSGVLARANRFQVLDSLNDPEDVSSYARYVRAMQLLTSNNKQITSELMKVFSQDHANGPGPNSICRHSPDYREETSLSAAVMEIDRSNPNRSTIHVCLGKPCLAWKAENGHIALDFDVFREGLPPEFASGEAFKRFYVET</sequence>
<name>A0A7J3VUC2_CALS0</name>
<dbReference type="PANTHER" id="PTHR34180:SF1">
    <property type="entry name" value="BETA-ALANYL-DOPAMINE_CARCININE HYDROLASE"/>
    <property type="match status" value="1"/>
</dbReference>
<dbReference type="AlphaFoldDB" id="A0A7J3VUC2"/>
<dbReference type="InterPro" id="IPR047794">
    <property type="entry name" value="C45_proenzyme-like"/>
</dbReference>
<comment type="caution">
    <text evidence="1">The sequence shown here is derived from an EMBL/GenBank/DDBJ whole genome shotgun (WGS) entry which is preliminary data.</text>
</comment>
<organism evidence="1">
    <name type="scientific">Caldiarchaeum subterraneum</name>
    <dbReference type="NCBI Taxonomy" id="311458"/>
    <lineage>
        <taxon>Archaea</taxon>
        <taxon>Nitrososphaerota</taxon>
        <taxon>Candidatus Caldarchaeales</taxon>
        <taxon>Candidatus Caldarchaeaceae</taxon>
        <taxon>Candidatus Caldarchaeum</taxon>
    </lineage>
</organism>
<protein>
    <submittedName>
        <fullName evidence="1">Uncharacterized protein</fullName>
    </submittedName>
</protein>
<evidence type="ECO:0000313" key="1">
    <source>
        <dbReference type="EMBL" id="HHM44542.1"/>
    </source>
</evidence>
<reference evidence="1" key="1">
    <citation type="journal article" date="2020" name="mSystems">
        <title>Genome- and Community-Level Interaction Insights into Carbon Utilization and Element Cycling Functions of Hydrothermarchaeota in Hydrothermal Sediment.</title>
        <authorList>
            <person name="Zhou Z."/>
            <person name="Liu Y."/>
            <person name="Xu W."/>
            <person name="Pan J."/>
            <person name="Luo Z.H."/>
            <person name="Li M."/>
        </authorList>
    </citation>
    <scope>NUCLEOTIDE SEQUENCE [LARGE SCALE GENOMIC DNA]</scope>
    <source>
        <strain evidence="1">SpSt-1074</strain>
    </source>
</reference>
<dbReference type="PANTHER" id="PTHR34180">
    <property type="entry name" value="PEPTIDASE C45"/>
    <property type="match status" value="1"/>
</dbReference>
<dbReference type="EMBL" id="DRXH01000157">
    <property type="protein sequence ID" value="HHM44542.1"/>
    <property type="molecule type" value="Genomic_DNA"/>
</dbReference>
<accession>A0A7J3VUC2</accession>
<dbReference type="InterPro" id="IPR047801">
    <property type="entry name" value="Peptidase_C45"/>
</dbReference>
<gene>
    <name evidence="1" type="ORF">ENM31_04525</name>
</gene>
<dbReference type="NCBIfam" id="NF040521">
    <property type="entry name" value="C45_proenzyme"/>
    <property type="match status" value="1"/>
</dbReference>